<accession>A0ABM6A024</accession>
<reference evidence="5 6" key="1">
    <citation type="submission" date="2016-03" db="EMBL/GenBank/DDBJ databases">
        <title>Genome sequencing of Psychrobacter alimentarius PAMC 27889.</title>
        <authorList>
            <person name="Lee J."/>
            <person name="Kim O.-S."/>
        </authorList>
    </citation>
    <scope>NUCLEOTIDE SEQUENCE [LARGE SCALE GENOMIC DNA]</scope>
    <source>
        <strain evidence="5 6">PAMC 27889</strain>
    </source>
</reference>
<dbReference type="Proteomes" id="UP000076104">
    <property type="component" value="Chromosome"/>
</dbReference>
<dbReference type="PANTHER" id="PTHR11735:SF11">
    <property type="entry name" value="TRNA THREONYLCARBAMOYLADENOSINE BIOSYNTHESIS PROTEIN TSAB"/>
    <property type="match status" value="1"/>
</dbReference>
<evidence type="ECO:0000256" key="2">
    <source>
        <dbReference type="ARBA" id="ARBA00019012"/>
    </source>
</evidence>
<dbReference type="Pfam" id="PF00814">
    <property type="entry name" value="TsaD"/>
    <property type="match status" value="1"/>
</dbReference>
<feature type="domain" description="Gcp-like" evidence="4">
    <location>
        <begin position="33"/>
        <end position="212"/>
    </location>
</feature>
<evidence type="ECO:0000313" key="6">
    <source>
        <dbReference type="Proteomes" id="UP000076104"/>
    </source>
</evidence>
<sequence>MKFLAMDTVFDQCSVAVLDSNGHVLASHTETGKRQQTQQILPMIDAALSEAQLKLADITALIFNRGPGAFSGIRINTAVVQALSVAHDIPCVGVSSLQAIAQRAYQQYGLSEAYSALDARMQQVYFGHYKIGDNSQTGQAVMQSVSIDGSDSNEQLLDYDSQTALNLPIVGNGSMLLSAHSEQICHEEVWPDAVVIGQLGIAQFITSGGTDAANALPKYLRNQAWKTLKEQGKA</sequence>
<dbReference type="SUPFAM" id="SSF53067">
    <property type="entry name" value="Actin-like ATPase domain"/>
    <property type="match status" value="2"/>
</dbReference>
<dbReference type="GeneID" id="33060627"/>
<proteinExistence type="inferred from homology"/>
<dbReference type="Gene3D" id="3.30.420.40">
    <property type="match status" value="2"/>
</dbReference>
<dbReference type="InterPro" id="IPR022496">
    <property type="entry name" value="T6A_TsaB"/>
</dbReference>
<evidence type="ECO:0000259" key="4">
    <source>
        <dbReference type="Pfam" id="PF00814"/>
    </source>
</evidence>
<evidence type="ECO:0000313" key="5">
    <source>
        <dbReference type="EMBL" id="AMT97789.1"/>
    </source>
</evidence>
<dbReference type="InterPro" id="IPR000905">
    <property type="entry name" value="Gcp-like_dom"/>
</dbReference>
<dbReference type="EMBL" id="CP014945">
    <property type="protein sequence ID" value="AMT97789.1"/>
    <property type="molecule type" value="Genomic_DNA"/>
</dbReference>
<organism evidence="5 6">
    <name type="scientific">Psychrobacter alimentarius</name>
    <dbReference type="NCBI Taxonomy" id="261164"/>
    <lineage>
        <taxon>Bacteria</taxon>
        <taxon>Pseudomonadati</taxon>
        <taxon>Pseudomonadota</taxon>
        <taxon>Gammaproteobacteria</taxon>
        <taxon>Moraxellales</taxon>
        <taxon>Moraxellaceae</taxon>
        <taxon>Psychrobacter</taxon>
    </lineage>
</organism>
<comment type="similarity">
    <text evidence="1">Belongs to the KAE1 / TsaD family. TsaB subfamily.</text>
</comment>
<evidence type="ECO:0000256" key="1">
    <source>
        <dbReference type="ARBA" id="ARBA00010493"/>
    </source>
</evidence>
<dbReference type="InterPro" id="IPR043129">
    <property type="entry name" value="ATPase_NBD"/>
</dbReference>
<dbReference type="CDD" id="cd24032">
    <property type="entry name" value="ASKHA_NBD_TsaB"/>
    <property type="match status" value="1"/>
</dbReference>
<evidence type="ECO:0000256" key="3">
    <source>
        <dbReference type="ARBA" id="ARBA00032446"/>
    </source>
</evidence>
<keyword evidence="6" id="KW-1185">Reference proteome</keyword>
<name>A0ABM6A024_9GAMM</name>
<dbReference type="NCBIfam" id="TIGR03725">
    <property type="entry name" value="T6A_YeaZ"/>
    <property type="match status" value="1"/>
</dbReference>
<protein>
    <recommendedName>
        <fullName evidence="2">tRNA threonylcarbamoyladenosine biosynthesis protein TsaB</fullName>
    </recommendedName>
    <alternativeName>
        <fullName evidence="3">t(6)A37 threonylcarbamoyladenosine biosynthesis protein TsaB</fullName>
    </alternativeName>
</protein>
<dbReference type="RefSeq" id="WP_062845313.1">
    <property type="nucleotide sequence ID" value="NZ_CP014945.1"/>
</dbReference>
<dbReference type="PANTHER" id="PTHR11735">
    <property type="entry name" value="TRNA N6-ADENOSINE THREONYLCARBAMOYLTRANSFERASE"/>
    <property type="match status" value="1"/>
</dbReference>
<gene>
    <name evidence="5" type="ORF">A3K91_2209</name>
</gene>